<dbReference type="Proteomes" id="UP000245765">
    <property type="component" value="Unassembled WGS sequence"/>
</dbReference>
<name>A0A317FBK7_9PROT</name>
<dbReference type="CDD" id="cd01314">
    <property type="entry name" value="D-HYD"/>
    <property type="match status" value="1"/>
</dbReference>
<dbReference type="AlphaFoldDB" id="A0A317FBK7"/>
<sequence length="479" mass="51947">MPEYDIAIRGGLVATSFGAARCDIGIKDGRIAAIAERIGDAAQVIEADGLFVLPGGVDTHCHIEQPEANGTVHEDSFVTASASAFAGGTTSAVCFIPQFKGGGILERFADYKARGAKGMLDHAFHQIIADPTDAVINEEVPKVVAEGVRSLKVFLTYEPLHLNDAEFIKVLLAARRHGCLVTVHCENYDAIGWRTRALLEAGMTAPKYHAWSRPRVVEREATHRAIALAELVDQPIQVFHVSCEEAAEEIARAQARGLKVWGETCPQYVTLTAAHMDRPGFEGAKFMCSPAPRDTAEHARIWEMIRRGTLDVVSSDHCGFSYEGTQGKAQNGRDAVFRDIPNGIPGLAARLPIVFSEGVSKGRIGLEDFVKLTATNPARIMGLYPRKGVIQPGSDADIVLWDAAKKVTITNALMQHAIDYTPYEGLEVTGWPAMTIRRGEVVMRDGKVQAEPGSGRYLPRGPYDLVKPRGITPDGFVAP</sequence>
<dbReference type="GO" id="GO:0005829">
    <property type="term" value="C:cytosol"/>
    <property type="evidence" value="ECO:0007669"/>
    <property type="project" value="TreeGrafter"/>
</dbReference>
<comment type="PTM">
    <text evidence="8">Carbamylation allows a single lysine to coordinate two divalent metal cations.</text>
</comment>
<evidence type="ECO:0000256" key="3">
    <source>
        <dbReference type="ARBA" id="ARBA00022553"/>
    </source>
</evidence>
<comment type="function">
    <text evidence="6">Catalyzes the stereospecific hydrolysis of the cyclic amide bond of D-hydantoin derivatives.</text>
</comment>
<comment type="similarity">
    <text evidence="2">Belongs to the metallo-dependent hydrolases superfamily. Hydantoinase/dihydropyrimidinase family.</text>
</comment>
<protein>
    <recommendedName>
        <fullName evidence="7">D-hydantoinase</fullName>
    </recommendedName>
</protein>
<dbReference type="SUPFAM" id="SSF51556">
    <property type="entry name" value="Metallo-dependent hydrolases"/>
    <property type="match status" value="1"/>
</dbReference>
<organism evidence="10 11">
    <name type="scientific">Falsiroseomonas bella</name>
    <dbReference type="NCBI Taxonomy" id="2184016"/>
    <lineage>
        <taxon>Bacteria</taxon>
        <taxon>Pseudomonadati</taxon>
        <taxon>Pseudomonadota</taxon>
        <taxon>Alphaproteobacteria</taxon>
        <taxon>Acetobacterales</taxon>
        <taxon>Roseomonadaceae</taxon>
        <taxon>Falsiroseomonas</taxon>
    </lineage>
</organism>
<evidence type="ECO:0000256" key="8">
    <source>
        <dbReference type="PIRSR" id="PIRSR611778-50"/>
    </source>
</evidence>
<dbReference type="SUPFAM" id="SSF51338">
    <property type="entry name" value="Composite domain of metallo-dependent hydrolases"/>
    <property type="match status" value="2"/>
</dbReference>
<evidence type="ECO:0000256" key="6">
    <source>
        <dbReference type="ARBA" id="ARBA00055040"/>
    </source>
</evidence>
<reference evidence="11" key="1">
    <citation type="submission" date="2018-05" db="EMBL/GenBank/DDBJ databases">
        <authorList>
            <person name="Du Z."/>
            <person name="Wang X."/>
        </authorList>
    </citation>
    <scope>NUCLEOTIDE SEQUENCE [LARGE SCALE GENOMIC DNA]</scope>
    <source>
        <strain evidence="11">CQN31</strain>
    </source>
</reference>
<dbReference type="GO" id="GO:0046872">
    <property type="term" value="F:metal ion binding"/>
    <property type="evidence" value="ECO:0007669"/>
    <property type="project" value="UniProtKB-KW"/>
</dbReference>
<evidence type="ECO:0000313" key="11">
    <source>
        <dbReference type="Proteomes" id="UP000245765"/>
    </source>
</evidence>
<dbReference type="InterPro" id="IPR050378">
    <property type="entry name" value="Metallo-dep_Hydrolases_sf"/>
</dbReference>
<evidence type="ECO:0000259" key="9">
    <source>
        <dbReference type="Pfam" id="PF01979"/>
    </source>
</evidence>
<dbReference type="InterPro" id="IPR032466">
    <property type="entry name" value="Metal_Hydrolase"/>
</dbReference>
<accession>A0A317FBK7</accession>
<feature type="modified residue" description="N6-carboxylysine" evidence="8">
    <location>
        <position position="152"/>
    </location>
</feature>
<feature type="domain" description="Amidohydrolase-related" evidence="9">
    <location>
        <begin position="51"/>
        <end position="442"/>
    </location>
</feature>
<comment type="caution">
    <text evidence="10">The sequence shown here is derived from an EMBL/GenBank/DDBJ whole genome shotgun (WGS) entry which is preliminary data.</text>
</comment>
<keyword evidence="11" id="KW-1185">Reference proteome</keyword>
<comment type="cofactor">
    <cofactor evidence="1">
        <name>Zn(2+)</name>
        <dbReference type="ChEBI" id="CHEBI:29105"/>
    </cofactor>
</comment>
<evidence type="ECO:0000256" key="7">
    <source>
        <dbReference type="ARBA" id="ARBA00068457"/>
    </source>
</evidence>
<dbReference type="Pfam" id="PF01979">
    <property type="entry name" value="Amidohydro_1"/>
    <property type="match status" value="1"/>
</dbReference>
<dbReference type="InterPro" id="IPR011778">
    <property type="entry name" value="Hydantoinase/dihydroPyrase"/>
</dbReference>
<evidence type="ECO:0000256" key="2">
    <source>
        <dbReference type="ARBA" id="ARBA00008829"/>
    </source>
</evidence>
<dbReference type="InterPro" id="IPR011059">
    <property type="entry name" value="Metal-dep_hydrolase_composite"/>
</dbReference>
<dbReference type="RefSeq" id="WP_109871274.1">
    <property type="nucleotide sequence ID" value="NZ_QGNA01000003.1"/>
</dbReference>
<keyword evidence="4" id="KW-0479">Metal-binding</keyword>
<dbReference type="NCBIfam" id="TIGR02033">
    <property type="entry name" value="D-hydantoinase"/>
    <property type="match status" value="1"/>
</dbReference>
<keyword evidence="5" id="KW-0378">Hydrolase</keyword>
<dbReference type="FunFam" id="3.20.20.140:FF:000217">
    <property type="entry name" value="Dihydropyrimidinase-related protein 1"/>
    <property type="match status" value="1"/>
</dbReference>
<evidence type="ECO:0000256" key="5">
    <source>
        <dbReference type="ARBA" id="ARBA00022801"/>
    </source>
</evidence>
<dbReference type="PANTHER" id="PTHR11647:SF1">
    <property type="entry name" value="COLLAPSIN RESPONSE MEDIATOR PROTEIN"/>
    <property type="match status" value="1"/>
</dbReference>
<dbReference type="InterPro" id="IPR006680">
    <property type="entry name" value="Amidohydro-rel"/>
</dbReference>
<proteinExistence type="inferred from homology"/>
<dbReference type="OrthoDB" id="9775759at2"/>
<evidence type="ECO:0000313" key="10">
    <source>
        <dbReference type="EMBL" id="PWS36481.1"/>
    </source>
</evidence>
<dbReference type="PANTHER" id="PTHR11647">
    <property type="entry name" value="HYDRANTOINASE/DIHYDROPYRIMIDINASE FAMILY MEMBER"/>
    <property type="match status" value="1"/>
</dbReference>
<gene>
    <name evidence="10" type="primary">hydA</name>
    <name evidence="10" type="ORF">DFH01_15130</name>
</gene>
<evidence type="ECO:0000256" key="1">
    <source>
        <dbReference type="ARBA" id="ARBA00001947"/>
    </source>
</evidence>
<dbReference type="EMBL" id="QGNA01000003">
    <property type="protein sequence ID" value="PWS36481.1"/>
    <property type="molecule type" value="Genomic_DNA"/>
</dbReference>
<dbReference type="Gene3D" id="3.20.20.140">
    <property type="entry name" value="Metal-dependent hydrolases"/>
    <property type="match status" value="1"/>
</dbReference>
<dbReference type="Gene3D" id="2.30.40.10">
    <property type="entry name" value="Urease, subunit C, domain 1"/>
    <property type="match status" value="1"/>
</dbReference>
<keyword evidence="3" id="KW-0597">Phosphoprotein</keyword>
<evidence type="ECO:0000256" key="4">
    <source>
        <dbReference type="ARBA" id="ARBA00022723"/>
    </source>
</evidence>
<dbReference type="GO" id="GO:0016812">
    <property type="term" value="F:hydrolase activity, acting on carbon-nitrogen (but not peptide) bonds, in cyclic amides"/>
    <property type="evidence" value="ECO:0007669"/>
    <property type="project" value="TreeGrafter"/>
</dbReference>